<dbReference type="Proteomes" id="UP000008063">
    <property type="component" value="Unassembled WGS sequence"/>
</dbReference>
<accession>F8PFY5</accession>
<dbReference type="HOGENOM" id="CLU_2293397_0_0_1"/>
<evidence type="ECO:0000313" key="2">
    <source>
        <dbReference type="Proteomes" id="UP000008063"/>
    </source>
</evidence>
<name>F8PFY5_SERL3</name>
<dbReference type="AlphaFoldDB" id="F8PFY5"/>
<dbReference type="EMBL" id="GL945474">
    <property type="protein sequence ID" value="EGO04797.1"/>
    <property type="molecule type" value="Genomic_DNA"/>
</dbReference>
<protein>
    <submittedName>
        <fullName evidence="1">Uncharacterized protein</fullName>
    </submittedName>
</protein>
<gene>
    <name evidence="1" type="ORF">SERLA73DRAFT_149166</name>
</gene>
<organism evidence="2">
    <name type="scientific">Serpula lacrymans var. lacrymans (strain S7.3)</name>
    <name type="common">Dry rot fungus</name>
    <dbReference type="NCBI Taxonomy" id="936435"/>
    <lineage>
        <taxon>Eukaryota</taxon>
        <taxon>Fungi</taxon>
        <taxon>Dikarya</taxon>
        <taxon>Basidiomycota</taxon>
        <taxon>Agaricomycotina</taxon>
        <taxon>Agaricomycetes</taxon>
        <taxon>Agaricomycetidae</taxon>
        <taxon>Boletales</taxon>
        <taxon>Coniophorineae</taxon>
        <taxon>Serpulaceae</taxon>
        <taxon>Serpula</taxon>
    </lineage>
</organism>
<sequence length="101" mass="10920">MNLRACEQAGTTRRHFVREGEFPTKDEVGTSLWGLKSSQKKFVVTVNDGWGKQITAMKGVGIRMEGATLNAICLVLAGNGEEELPGDEAETEKCTVAGFDT</sequence>
<proteinExistence type="predicted"/>
<reference evidence="2" key="1">
    <citation type="journal article" date="2011" name="Science">
        <title>The plant cell wall-decomposing machinery underlies the functional diversity of forest fungi.</title>
        <authorList>
            <person name="Eastwood D.C."/>
            <person name="Floudas D."/>
            <person name="Binder M."/>
            <person name="Majcherczyk A."/>
            <person name="Schneider P."/>
            <person name="Aerts A."/>
            <person name="Asiegbu F.O."/>
            <person name="Baker S.E."/>
            <person name="Barry K."/>
            <person name="Bendiksby M."/>
            <person name="Blumentritt M."/>
            <person name="Coutinho P.M."/>
            <person name="Cullen D."/>
            <person name="de Vries R.P."/>
            <person name="Gathman A."/>
            <person name="Goodell B."/>
            <person name="Henrissat B."/>
            <person name="Ihrmark K."/>
            <person name="Kauserud H."/>
            <person name="Kohler A."/>
            <person name="LaButti K."/>
            <person name="Lapidus A."/>
            <person name="Lavin J.L."/>
            <person name="Lee Y.-H."/>
            <person name="Lindquist E."/>
            <person name="Lilly W."/>
            <person name="Lucas S."/>
            <person name="Morin E."/>
            <person name="Murat C."/>
            <person name="Oguiza J.A."/>
            <person name="Park J."/>
            <person name="Pisabarro A.G."/>
            <person name="Riley R."/>
            <person name="Rosling A."/>
            <person name="Salamov A."/>
            <person name="Schmidt O."/>
            <person name="Schmutz J."/>
            <person name="Skrede I."/>
            <person name="Stenlid J."/>
            <person name="Wiebenga A."/>
            <person name="Xie X."/>
            <person name="Kuees U."/>
            <person name="Hibbett D.S."/>
            <person name="Hoffmeister D."/>
            <person name="Hoegberg N."/>
            <person name="Martin F."/>
            <person name="Grigoriev I.V."/>
            <person name="Watkinson S.C."/>
        </authorList>
    </citation>
    <scope>NUCLEOTIDE SEQUENCE [LARGE SCALE GENOMIC DNA]</scope>
    <source>
        <strain evidence="2">strain S7.3</strain>
    </source>
</reference>
<dbReference type="InParanoid" id="F8PFY5"/>
<evidence type="ECO:0000313" key="1">
    <source>
        <dbReference type="EMBL" id="EGO04797.1"/>
    </source>
</evidence>
<keyword evidence="2" id="KW-1185">Reference proteome</keyword>